<dbReference type="Gene3D" id="1.20.1740.10">
    <property type="entry name" value="Amino acid/polyamine transporter I"/>
    <property type="match status" value="1"/>
</dbReference>
<sequence>MPPPGAGGFVRRIGPFITVPAMVGAFGGPQAVTGWLAGAVPALADGLVRAELGAAMPGAGGSYAYLREAFQYRTGRLMPFPFTWTAMLFIPLITPTGTWGRRTGTWPFGPMEVAERFASDGQPDSPAAAASSR</sequence>
<gene>
    <name evidence="1" type="ordered locus">SCATT_50800</name>
</gene>
<dbReference type="STRING" id="1003195.SCATT_50800"/>
<reference evidence="2" key="1">
    <citation type="submission" date="2011-12" db="EMBL/GenBank/DDBJ databases">
        <title>Complete genome sequence of Streptomyces cattleya strain DSM 46488.</title>
        <authorList>
            <person name="Ou H.-Y."/>
            <person name="Li P."/>
            <person name="Zhao C."/>
            <person name="O'Hagan D."/>
            <person name="Deng Z."/>
        </authorList>
    </citation>
    <scope>NUCLEOTIDE SEQUENCE [LARGE SCALE GENOMIC DNA]</scope>
    <source>
        <strain evidence="2">ATCC 35852 / DSM 46488 / JCM 4925 / NBRC 14057 / NRRL 8057</strain>
    </source>
</reference>
<name>G8WVC7_STREN</name>
<dbReference type="AlphaFoldDB" id="G8WVC7"/>
<dbReference type="KEGG" id="scy:SCATT_50800"/>
<evidence type="ECO:0000313" key="1">
    <source>
        <dbReference type="EMBL" id="AEW97451.1"/>
    </source>
</evidence>
<dbReference type="Proteomes" id="UP000007842">
    <property type="component" value="Chromosome"/>
</dbReference>
<proteinExistence type="predicted"/>
<organism evidence="1 2">
    <name type="scientific">Streptantibioticus cattleyicolor (strain ATCC 35852 / DSM 46488 / JCM 4925 / NBRC 14057 / NRRL 8057)</name>
    <name type="common">Streptomyces cattleya</name>
    <dbReference type="NCBI Taxonomy" id="1003195"/>
    <lineage>
        <taxon>Bacteria</taxon>
        <taxon>Bacillati</taxon>
        <taxon>Actinomycetota</taxon>
        <taxon>Actinomycetes</taxon>
        <taxon>Kitasatosporales</taxon>
        <taxon>Streptomycetaceae</taxon>
        <taxon>Streptantibioticus</taxon>
    </lineage>
</organism>
<dbReference type="HOGENOM" id="CLU_1905526_0_0_11"/>
<keyword evidence="2" id="KW-1185">Reference proteome</keyword>
<dbReference type="eggNOG" id="COG0531">
    <property type="taxonomic scope" value="Bacteria"/>
</dbReference>
<protein>
    <submittedName>
        <fullName evidence="1">Amino acid permease</fullName>
    </submittedName>
</protein>
<dbReference type="EMBL" id="CP003219">
    <property type="protein sequence ID" value="AEW97451.1"/>
    <property type="molecule type" value="Genomic_DNA"/>
</dbReference>
<accession>G8WVC7</accession>
<evidence type="ECO:0000313" key="2">
    <source>
        <dbReference type="Proteomes" id="UP000007842"/>
    </source>
</evidence>